<dbReference type="PROSITE" id="PS51479">
    <property type="entry name" value="ZF_RTR1"/>
    <property type="match status" value="1"/>
</dbReference>
<dbReference type="AlphaFoldDB" id="A0A7S1B6I8"/>
<gene>
    <name evidence="4" type="ORF">CHYS00102_LOCUS3524</name>
</gene>
<feature type="region of interest" description="Disordered" evidence="2">
    <location>
        <begin position="220"/>
        <end position="252"/>
    </location>
</feature>
<feature type="compositionally biased region" description="Basic and acidic residues" evidence="2">
    <location>
        <begin position="317"/>
        <end position="330"/>
    </location>
</feature>
<evidence type="ECO:0000259" key="3">
    <source>
        <dbReference type="PROSITE" id="PS51479"/>
    </source>
</evidence>
<dbReference type="InterPro" id="IPR038534">
    <property type="entry name" value="Rtr1/RPAP2_sf"/>
</dbReference>
<evidence type="ECO:0000256" key="1">
    <source>
        <dbReference type="PROSITE-ProRule" id="PRU00812"/>
    </source>
</evidence>
<feature type="compositionally biased region" description="Basic and acidic residues" evidence="2">
    <location>
        <begin position="232"/>
        <end position="242"/>
    </location>
</feature>
<proteinExistence type="inferred from homology"/>
<organism evidence="4">
    <name type="scientific">Corethron hystrix</name>
    <dbReference type="NCBI Taxonomy" id="216773"/>
    <lineage>
        <taxon>Eukaryota</taxon>
        <taxon>Sar</taxon>
        <taxon>Stramenopiles</taxon>
        <taxon>Ochrophyta</taxon>
        <taxon>Bacillariophyta</taxon>
        <taxon>Coscinodiscophyceae</taxon>
        <taxon>Corethrophycidae</taxon>
        <taxon>Corethrales</taxon>
        <taxon>Corethraceae</taxon>
        <taxon>Corethron</taxon>
    </lineage>
</organism>
<comment type="similarity">
    <text evidence="1">Belongs to the RPAP2 family.</text>
</comment>
<feature type="region of interest" description="Disordered" evidence="2">
    <location>
        <begin position="286"/>
        <end position="330"/>
    </location>
</feature>
<reference evidence="4" key="1">
    <citation type="submission" date="2021-01" db="EMBL/GenBank/DDBJ databases">
        <authorList>
            <person name="Corre E."/>
            <person name="Pelletier E."/>
            <person name="Niang G."/>
            <person name="Scheremetjew M."/>
            <person name="Finn R."/>
            <person name="Kale V."/>
            <person name="Holt S."/>
            <person name="Cochrane G."/>
            <person name="Meng A."/>
            <person name="Brown T."/>
            <person name="Cohen L."/>
        </authorList>
    </citation>
    <scope>NUCLEOTIDE SEQUENCE</scope>
    <source>
        <strain evidence="4">308</strain>
    </source>
</reference>
<dbReference type="EMBL" id="HBFR01005074">
    <property type="protein sequence ID" value="CAD8876346.1"/>
    <property type="molecule type" value="Transcribed_RNA"/>
</dbReference>
<accession>A0A7S1B6I8</accession>
<sequence length="617" mass="67919">MQAASLPPRRNDTMANYVESSLHPASVDSTTTASSGTVSRVDYLLRTYVHFEEGGGQCHSLGVVATAADRLALLRSITSDIIVRDGLSAAEYAGVVTERSDPSTNRCGYPLCSILHSSDREWGLRKGRIRRPRHSTLRGKLDMAEEEDNGGGSGAGAYCSDSCRIHSAEIYQMLEKRGPKRVGKDAVAAKSHDTVVKPIQNARMQEKVETTKYIRPKRRTKPGRVAQIGSTCEKKKEKEEGKTSCPQSNGNLDDLVRETLSRLEILDRVQKKDGMSTAKLKVKKCDEKKNKTDKSNSMPKKVSFNPNIDNGTPRPRVMGEEKKTSSKSIVKDVVAERPRRRKRNKNMTANKNISLDNSSNNVIETHLSFSVMTASEYEQDKHLLLQNKENDGSVDTSICNSECKDARSHDNVDTCDDDDADSFSSFLYGISSSEDEDDVHSPPSVRPFTKIWTALSGWVTPESAKVLGIHCDDYAIVDSETKSSVEEEEVTNDVAASRMAAMASMIQSHLAQSCDDLGIHSAHSQRKVQVKVGELIRTFDCGGEAPREFDGMAWRGLTLVLVGAITHAMQGGSCEGNGMEERRASERVLEVISAMGISKEEYEYLTQSMFISLSKGS</sequence>
<evidence type="ECO:0000256" key="2">
    <source>
        <dbReference type="SAM" id="MobiDB-lite"/>
    </source>
</evidence>
<name>A0A7S1B6I8_9STRA</name>
<evidence type="ECO:0000313" key="4">
    <source>
        <dbReference type="EMBL" id="CAD8876346.1"/>
    </source>
</evidence>
<feature type="domain" description="RTR1-type" evidence="3">
    <location>
        <begin position="82"/>
        <end position="191"/>
    </location>
</feature>
<protein>
    <recommendedName>
        <fullName evidence="3">RTR1-type domain-containing protein</fullName>
    </recommendedName>
</protein>
<dbReference type="Gene3D" id="1.25.40.820">
    <property type="match status" value="1"/>
</dbReference>
<dbReference type="InterPro" id="IPR007308">
    <property type="entry name" value="Rtr1/RPAP2_dom"/>
</dbReference>